<dbReference type="Proteomes" id="UP000242791">
    <property type="component" value="Unassembled WGS sequence"/>
</dbReference>
<sequence>MVGIGGGVPSQTHDIRLRDIAIGAPCNGEDGVMQYDFDKSIQGQTFRQTHHMNQPPTVLLEVVHGVQRQYAENGHQLEDMITDIFQKKPRLRSNYSRPKPASDRLYLSHLVHPLEGESNCAVSCGDEPPNLILRPKRTEDEDNPQIYYVLIASGNQLMKIYNDDCSSVHKRSDRSDSPPAGGGKGED</sequence>
<keyword evidence="3" id="KW-1185">Reference proteome</keyword>
<reference evidence="2 3" key="1">
    <citation type="submission" date="2015-08" db="EMBL/GenBank/DDBJ databases">
        <title>Emmonsia species relationships and genome sequence.</title>
        <authorList>
            <person name="Cuomo C.A."/>
            <person name="Schwartz I.S."/>
            <person name="Kenyon C."/>
            <person name="De Hoog G.S."/>
            <person name="Govender N.P."/>
            <person name="Botha A."/>
            <person name="Moreno L."/>
            <person name="De Vries M."/>
            <person name="Munoz J.F."/>
            <person name="Stielow J.B."/>
        </authorList>
    </citation>
    <scope>NUCLEOTIDE SEQUENCE [LARGE SCALE GENOMIC DNA]</scope>
    <source>
        <strain evidence="2 3">EI222</strain>
    </source>
</reference>
<dbReference type="InterPro" id="IPR053137">
    <property type="entry name" value="NLR-like"/>
</dbReference>
<dbReference type="Gene3D" id="3.40.50.1580">
    <property type="entry name" value="Nucleoside phosphorylase domain"/>
    <property type="match status" value="1"/>
</dbReference>
<name>A0A1J9Q396_9EURO</name>
<dbReference type="AlphaFoldDB" id="A0A1J9Q396"/>
<comment type="caution">
    <text evidence="2">The sequence shown here is derived from an EMBL/GenBank/DDBJ whole genome shotgun (WGS) entry which is preliminary data.</text>
</comment>
<gene>
    <name evidence="2" type="ORF">ACJ73_06092</name>
</gene>
<dbReference type="GO" id="GO:0003824">
    <property type="term" value="F:catalytic activity"/>
    <property type="evidence" value="ECO:0007669"/>
    <property type="project" value="InterPro"/>
</dbReference>
<feature type="region of interest" description="Disordered" evidence="1">
    <location>
        <begin position="165"/>
        <end position="187"/>
    </location>
</feature>
<evidence type="ECO:0000313" key="2">
    <source>
        <dbReference type="EMBL" id="OJD22562.1"/>
    </source>
</evidence>
<dbReference type="STRING" id="1658174.A0A1J9Q396"/>
<dbReference type="OrthoDB" id="1577640at2759"/>
<evidence type="ECO:0000313" key="3">
    <source>
        <dbReference type="Proteomes" id="UP000242791"/>
    </source>
</evidence>
<dbReference type="PANTHER" id="PTHR46082">
    <property type="entry name" value="ATP/GTP-BINDING PROTEIN-RELATED"/>
    <property type="match status" value="1"/>
</dbReference>
<dbReference type="PANTHER" id="PTHR46082:SF11">
    <property type="entry name" value="AAA+ ATPASE DOMAIN-CONTAINING PROTEIN-RELATED"/>
    <property type="match status" value="1"/>
</dbReference>
<dbReference type="VEuPathDB" id="FungiDB:ACJ73_06092"/>
<accession>A0A1J9Q396</accession>
<dbReference type="InterPro" id="IPR035994">
    <property type="entry name" value="Nucleoside_phosphorylase_sf"/>
</dbReference>
<proteinExistence type="predicted"/>
<evidence type="ECO:0000256" key="1">
    <source>
        <dbReference type="SAM" id="MobiDB-lite"/>
    </source>
</evidence>
<dbReference type="GO" id="GO:0009116">
    <property type="term" value="P:nucleoside metabolic process"/>
    <property type="evidence" value="ECO:0007669"/>
    <property type="project" value="InterPro"/>
</dbReference>
<protein>
    <submittedName>
        <fullName evidence="2">Uncharacterized protein</fullName>
    </submittedName>
</protein>
<dbReference type="EMBL" id="LGTZ01001022">
    <property type="protein sequence ID" value="OJD22562.1"/>
    <property type="molecule type" value="Genomic_DNA"/>
</dbReference>
<organism evidence="2 3">
    <name type="scientific">Blastomyces percursus</name>
    <dbReference type="NCBI Taxonomy" id="1658174"/>
    <lineage>
        <taxon>Eukaryota</taxon>
        <taxon>Fungi</taxon>
        <taxon>Dikarya</taxon>
        <taxon>Ascomycota</taxon>
        <taxon>Pezizomycotina</taxon>
        <taxon>Eurotiomycetes</taxon>
        <taxon>Eurotiomycetidae</taxon>
        <taxon>Onygenales</taxon>
        <taxon>Ajellomycetaceae</taxon>
        <taxon>Blastomyces</taxon>
    </lineage>
</organism>